<proteinExistence type="predicted"/>
<dbReference type="Pfam" id="PF01156">
    <property type="entry name" value="IU_nuc_hydro"/>
    <property type="match status" value="1"/>
</dbReference>
<dbReference type="InterPro" id="IPR036452">
    <property type="entry name" value="Ribo_hydro-like"/>
</dbReference>
<name>A7VNH1_9FIRM</name>
<dbReference type="GO" id="GO:0008477">
    <property type="term" value="F:purine nucleosidase activity"/>
    <property type="evidence" value="ECO:0007669"/>
    <property type="project" value="TreeGrafter"/>
</dbReference>
<gene>
    <name evidence="5" type="ORF">CH238_05405</name>
    <name evidence="4" type="ORF">CLOLEP_00096</name>
</gene>
<evidence type="ECO:0000256" key="1">
    <source>
        <dbReference type="ARBA" id="ARBA00022801"/>
    </source>
</evidence>
<evidence type="ECO:0000313" key="4">
    <source>
        <dbReference type="EMBL" id="EDO63109.1"/>
    </source>
</evidence>
<dbReference type="InterPro" id="IPR001910">
    <property type="entry name" value="Inosine/uridine_hydrolase_dom"/>
</dbReference>
<comment type="caution">
    <text evidence="4">The sequence shown here is derived from an EMBL/GenBank/DDBJ whole genome shotgun (WGS) entry which is preliminary data.</text>
</comment>
<organism evidence="4 6">
    <name type="scientific">[Clostridium] leptum DSM 753</name>
    <dbReference type="NCBI Taxonomy" id="428125"/>
    <lineage>
        <taxon>Bacteria</taxon>
        <taxon>Bacillati</taxon>
        <taxon>Bacillota</taxon>
        <taxon>Clostridia</taxon>
        <taxon>Eubacteriales</taxon>
        <taxon>Oscillospiraceae</taxon>
        <taxon>Oscillospiraceae incertae sedis</taxon>
    </lineage>
</organism>
<evidence type="ECO:0000313" key="6">
    <source>
        <dbReference type="Proteomes" id="UP000003490"/>
    </source>
</evidence>
<dbReference type="EMBL" id="NOXF01000003">
    <property type="protein sequence ID" value="PEQ24882.1"/>
    <property type="molecule type" value="Genomic_DNA"/>
</dbReference>
<evidence type="ECO:0000256" key="2">
    <source>
        <dbReference type="ARBA" id="ARBA00023295"/>
    </source>
</evidence>
<evidence type="ECO:0000313" key="7">
    <source>
        <dbReference type="Proteomes" id="UP000220611"/>
    </source>
</evidence>
<dbReference type="Proteomes" id="UP000220611">
    <property type="component" value="Unassembled WGS sequence"/>
</dbReference>
<dbReference type="SUPFAM" id="SSF53590">
    <property type="entry name" value="Nucleoside hydrolase"/>
    <property type="match status" value="1"/>
</dbReference>
<sequence>MEKVLFDTDIGTDIDDALALAYLLCQPECDLLGVTTVSGDVTARAKLVSAVCKRAGRNLPIYPGCSDCIATPQIEPYVPQDQILSDFDHDTVFPQGEAIEFMRRTIRENPGEVTLIAVGPMTNIALLFLTDPEIPHLLKRLCLMCGRFGTFEEEKRPHADLLAFIPNPRTQTVLQGYTDMNSIVDPYATKIVYDAPVALHRSVGMDITRQVRLDPQVFRDTYRHPVLEPVKAMAELWFRESNNVSFHDPVPTASIFMPDGILTYRNVNVTVETTSPRLAGFVFFGEALDGRHQVADTINPDGFLAHFRSVFEA</sequence>
<protein>
    <submittedName>
        <fullName evidence="4 5">Nucleoside hydrolase</fullName>
    </submittedName>
</protein>
<keyword evidence="7" id="KW-1185">Reference proteome</keyword>
<dbReference type="Proteomes" id="UP000003490">
    <property type="component" value="Unassembled WGS sequence"/>
</dbReference>
<dbReference type="OrthoDB" id="9797882at2"/>
<dbReference type="eggNOG" id="COG1957">
    <property type="taxonomic scope" value="Bacteria"/>
</dbReference>
<dbReference type="AlphaFoldDB" id="A7VNH1"/>
<keyword evidence="1 4" id="KW-0378">Hydrolase</keyword>
<reference evidence="5 7" key="3">
    <citation type="submission" date="2017-07" db="EMBL/GenBank/DDBJ databases">
        <title>Prevalence of linear plasmids in Cutibacterium (Propionibacterium) acnes isolates obtained from prostatic tissue.</title>
        <authorList>
            <person name="Davidsson S."/>
            <person name="Carlsson J."/>
            <person name="Molling P."/>
            <person name="Andren O."/>
            <person name="Andersson S.-O."/>
            <person name="Brzuszkiewicz E."/>
            <person name="Poehlein A."/>
            <person name="Al-Zeer M."/>
            <person name="Brinkmann V."/>
            <person name="Scavenius C."/>
            <person name="Nazipi S."/>
            <person name="Soderquist B."/>
            <person name="Bruggemann H."/>
        </authorList>
    </citation>
    <scope>NUCLEOTIDE SEQUENCE [LARGE SCALE GENOMIC DNA]</scope>
    <source>
        <strain evidence="5 7">DSM 753</strain>
    </source>
</reference>
<dbReference type="GO" id="GO:0006152">
    <property type="term" value="P:purine nucleoside catabolic process"/>
    <property type="evidence" value="ECO:0007669"/>
    <property type="project" value="TreeGrafter"/>
</dbReference>
<evidence type="ECO:0000259" key="3">
    <source>
        <dbReference type="Pfam" id="PF01156"/>
    </source>
</evidence>
<dbReference type="Gene3D" id="3.90.245.10">
    <property type="entry name" value="Ribonucleoside hydrolase-like"/>
    <property type="match status" value="1"/>
</dbReference>
<dbReference type="InterPro" id="IPR023186">
    <property type="entry name" value="IUNH"/>
</dbReference>
<reference evidence="4 6" key="1">
    <citation type="submission" date="2007-08" db="EMBL/GenBank/DDBJ databases">
        <title>Draft genome sequence of Clostridium leptum (DSM 753).</title>
        <authorList>
            <person name="Sudarsanam P."/>
            <person name="Ley R."/>
            <person name="Guruge J."/>
            <person name="Turnbaugh P.J."/>
            <person name="Mahowald M."/>
            <person name="Liep D."/>
            <person name="Gordon J."/>
        </authorList>
    </citation>
    <scope>NUCLEOTIDE SEQUENCE [LARGE SCALE GENOMIC DNA]</scope>
    <source>
        <strain evidence="4 6">DSM 753</strain>
    </source>
</reference>
<dbReference type="HOGENOM" id="CLU_036838_2_1_9"/>
<reference evidence="4 6" key="2">
    <citation type="submission" date="2007-08" db="EMBL/GenBank/DDBJ databases">
        <authorList>
            <person name="Fulton L."/>
            <person name="Clifton S."/>
            <person name="Fulton B."/>
            <person name="Xu J."/>
            <person name="Minx P."/>
            <person name="Pepin K.H."/>
            <person name="Johnson M."/>
            <person name="Thiruvilangam P."/>
            <person name="Bhonagiri V."/>
            <person name="Nash W.E."/>
            <person name="Wang C."/>
            <person name="Mardis E.R."/>
            <person name="Wilson R.K."/>
        </authorList>
    </citation>
    <scope>NUCLEOTIDE SEQUENCE [LARGE SCALE GENOMIC DNA]</scope>
    <source>
        <strain evidence="4 6">DSM 753</strain>
    </source>
</reference>
<evidence type="ECO:0000313" key="5">
    <source>
        <dbReference type="EMBL" id="PEQ24882.1"/>
    </source>
</evidence>
<keyword evidence="2" id="KW-0326">Glycosidase</keyword>
<dbReference type="GO" id="GO:0005829">
    <property type="term" value="C:cytosol"/>
    <property type="evidence" value="ECO:0007669"/>
    <property type="project" value="TreeGrafter"/>
</dbReference>
<accession>A7VNH1</accession>
<feature type="domain" description="Inosine/uridine-preferring nucleoside hydrolase" evidence="3">
    <location>
        <begin position="4"/>
        <end position="303"/>
    </location>
</feature>
<dbReference type="EMBL" id="ABCB02000006">
    <property type="protein sequence ID" value="EDO63109.1"/>
    <property type="molecule type" value="Genomic_DNA"/>
</dbReference>
<dbReference type="PANTHER" id="PTHR12304">
    <property type="entry name" value="INOSINE-URIDINE PREFERRING NUCLEOSIDE HYDROLASE"/>
    <property type="match status" value="1"/>
</dbReference>
<dbReference type="PANTHER" id="PTHR12304:SF4">
    <property type="entry name" value="URIDINE NUCLEOSIDASE"/>
    <property type="match status" value="1"/>
</dbReference>